<name>M5WB26_PRUPE</name>
<dbReference type="Proteomes" id="UP000006882">
    <property type="component" value="Chromosome G7"/>
</dbReference>
<dbReference type="AlphaFoldDB" id="M5WB26"/>
<gene>
    <name evidence="1" type="ORF">PRUPE_7G151900</name>
</gene>
<sequence>MSSVDQIFLVHMYLRLFCVYPSFYLSINLSFRGLELSLAACSLCLCFIRKSLSLASHSCSNNPCVLHPWILIFVSTYYLPLGLSLRHTFLEDQIKDPNPVVY</sequence>
<protein>
    <submittedName>
        <fullName evidence="1">Uncharacterized protein</fullName>
    </submittedName>
</protein>
<reference evidence="1 2" key="1">
    <citation type="journal article" date="2013" name="Nat. Genet.">
        <title>The high-quality draft genome of peach (Prunus persica) identifies unique patterns of genetic diversity, domestication and genome evolution.</title>
        <authorList>
            <consortium name="International Peach Genome Initiative"/>
            <person name="Verde I."/>
            <person name="Abbott A.G."/>
            <person name="Scalabrin S."/>
            <person name="Jung S."/>
            <person name="Shu S."/>
            <person name="Marroni F."/>
            <person name="Zhebentyayeva T."/>
            <person name="Dettori M.T."/>
            <person name="Grimwood J."/>
            <person name="Cattonaro F."/>
            <person name="Zuccolo A."/>
            <person name="Rossini L."/>
            <person name="Jenkins J."/>
            <person name="Vendramin E."/>
            <person name="Meisel L.A."/>
            <person name="Decroocq V."/>
            <person name="Sosinski B."/>
            <person name="Prochnik S."/>
            <person name="Mitros T."/>
            <person name="Policriti A."/>
            <person name="Cipriani G."/>
            <person name="Dondini L."/>
            <person name="Ficklin S."/>
            <person name="Goodstein D.M."/>
            <person name="Xuan P."/>
            <person name="Del Fabbro C."/>
            <person name="Aramini V."/>
            <person name="Copetti D."/>
            <person name="Gonzalez S."/>
            <person name="Horner D.S."/>
            <person name="Falchi R."/>
            <person name="Lucas S."/>
            <person name="Mica E."/>
            <person name="Maldonado J."/>
            <person name="Lazzari B."/>
            <person name="Bielenberg D."/>
            <person name="Pirona R."/>
            <person name="Miculan M."/>
            <person name="Barakat A."/>
            <person name="Testolin R."/>
            <person name="Stella A."/>
            <person name="Tartarini S."/>
            <person name="Tonutti P."/>
            <person name="Arus P."/>
            <person name="Orellana A."/>
            <person name="Wells C."/>
            <person name="Main D."/>
            <person name="Vizzotto G."/>
            <person name="Silva H."/>
            <person name="Salamini F."/>
            <person name="Schmutz J."/>
            <person name="Morgante M."/>
            <person name="Rokhsar D.S."/>
        </authorList>
    </citation>
    <scope>NUCLEOTIDE SEQUENCE [LARGE SCALE GENOMIC DNA]</scope>
    <source>
        <strain evidence="2">cv. Nemared</strain>
    </source>
</reference>
<dbReference type="HOGENOM" id="CLU_2282329_0_0_1"/>
<organism evidence="1 2">
    <name type="scientific">Prunus persica</name>
    <name type="common">Peach</name>
    <name type="synonym">Amygdalus persica</name>
    <dbReference type="NCBI Taxonomy" id="3760"/>
    <lineage>
        <taxon>Eukaryota</taxon>
        <taxon>Viridiplantae</taxon>
        <taxon>Streptophyta</taxon>
        <taxon>Embryophyta</taxon>
        <taxon>Tracheophyta</taxon>
        <taxon>Spermatophyta</taxon>
        <taxon>Magnoliopsida</taxon>
        <taxon>eudicotyledons</taxon>
        <taxon>Gunneridae</taxon>
        <taxon>Pentapetalae</taxon>
        <taxon>rosids</taxon>
        <taxon>fabids</taxon>
        <taxon>Rosales</taxon>
        <taxon>Rosaceae</taxon>
        <taxon>Amygdaloideae</taxon>
        <taxon>Amygdaleae</taxon>
        <taxon>Prunus</taxon>
    </lineage>
</organism>
<proteinExistence type="predicted"/>
<evidence type="ECO:0000313" key="1">
    <source>
        <dbReference type="EMBL" id="ONH96786.1"/>
    </source>
</evidence>
<keyword evidence="2" id="KW-1185">Reference proteome</keyword>
<evidence type="ECO:0000313" key="2">
    <source>
        <dbReference type="Proteomes" id="UP000006882"/>
    </source>
</evidence>
<dbReference type="Gramene" id="ONH96786">
    <property type="protein sequence ID" value="ONH96786"/>
    <property type="gene ID" value="PRUPE_7G151900"/>
</dbReference>
<accession>M5WB26</accession>
<dbReference type="EMBL" id="CM007657">
    <property type="protein sequence ID" value="ONH96786.1"/>
    <property type="molecule type" value="Genomic_DNA"/>
</dbReference>